<gene>
    <name evidence="1" type="ORF">OCBIM_22015259mg</name>
</gene>
<evidence type="ECO:0000313" key="1">
    <source>
        <dbReference type="EMBL" id="KOF88193.1"/>
    </source>
</evidence>
<proteinExistence type="predicted"/>
<dbReference type="EMBL" id="KQ418216">
    <property type="protein sequence ID" value="KOF88193.1"/>
    <property type="molecule type" value="Genomic_DNA"/>
</dbReference>
<sequence>MKLVEKVCFKKSKEINHKSLSIVKEQNMEEKLDKIFDISVRTCKLLVCPCDDNAVKCKKENSEAQHIICTCPPSKKVKLFFKLLTNLTELD</sequence>
<protein>
    <submittedName>
        <fullName evidence="1">Uncharacterized protein</fullName>
    </submittedName>
</protein>
<dbReference type="AlphaFoldDB" id="A0A0L8HG17"/>
<accession>A0A0L8HG17</accession>
<name>A0A0L8HG17_OCTBM</name>
<organism evidence="1">
    <name type="scientific">Octopus bimaculoides</name>
    <name type="common">California two-spotted octopus</name>
    <dbReference type="NCBI Taxonomy" id="37653"/>
    <lineage>
        <taxon>Eukaryota</taxon>
        <taxon>Metazoa</taxon>
        <taxon>Spiralia</taxon>
        <taxon>Lophotrochozoa</taxon>
        <taxon>Mollusca</taxon>
        <taxon>Cephalopoda</taxon>
        <taxon>Coleoidea</taxon>
        <taxon>Octopodiformes</taxon>
        <taxon>Octopoda</taxon>
        <taxon>Incirrata</taxon>
        <taxon>Octopodidae</taxon>
        <taxon>Octopus</taxon>
    </lineage>
</organism>
<reference evidence="1" key="1">
    <citation type="submission" date="2015-07" db="EMBL/GenBank/DDBJ databases">
        <title>MeaNS - Measles Nucleotide Surveillance Program.</title>
        <authorList>
            <person name="Tran T."/>
            <person name="Druce J."/>
        </authorList>
    </citation>
    <scope>NUCLEOTIDE SEQUENCE</scope>
    <source>
        <strain evidence="1">UCB-OBI-ISO-001</strain>
        <tissue evidence="1">Gonad</tissue>
    </source>
</reference>